<dbReference type="InterPro" id="IPR041756">
    <property type="entry name" value="M28_SGAP-like"/>
</dbReference>
<comment type="similarity">
    <text evidence="3">Belongs to the peptidase M28 family. M28A subfamily.</text>
</comment>
<evidence type="ECO:0000256" key="14">
    <source>
        <dbReference type="RuleBase" id="RU361240"/>
    </source>
</evidence>
<proteinExistence type="inferred from homology"/>
<keyword evidence="12" id="KW-0482">Metalloprotease</keyword>
<dbReference type="GO" id="GO:0046872">
    <property type="term" value="F:metal ion binding"/>
    <property type="evidence" value="ECO:0007669"/>
    <property type="project" value="UniProtKB-KW"/>
</dbReference>
<evidence type="ECO:0000259" key="16">
    <source>
        <dbReference type="Pfam" id="PF02225"/>
    </source>
</evidence>
<dbReference type="AlphaFoldDB" id="A0A2D3V0C6"/>
<accession>A0A2D3V0C6</accession>
<evidence type="ECO:0000256" key="7">
    <source>
        <dbReference type="ARBA" id="ARBA00022670"/>
    </source>
</evidence>
<dbReference type="STRING" id="112498.A0A2D3V0C6"/>
<dbReference type="Pfam" id="PF02225">
    <property type="entry name" value="PA"/>
    <property type="match status" value="1"/>
</dbReference>
<sequence length="520" mass="55746">MLWSSLFLAALAAGGNAQEEQVSASALASAERTGGSILQKLYSLKLQASIKESALKKKAKELEKAAYSTPERNRVFGSPGHENTLQFIEGYLKQAGDYWTYKRQEFTELYAEGSGSFTVGDIDYDLGVFTYSTSTSEEGVTAPIVAVANIGCDAADYPAEVSGAIALISRGTCPFADKATLAKAAGAVGAVIYNNIEGTIAGTLGGAGDYAPTGGISLANGTAIRDALPLDGTLQITSVVENRTTYNIIADSKFGDKNNVVVVGAHSDSVQAGPGINDDGSGTIGILETAMQLSKYKYRLKNALRVCFWSAEEFGLLGSEYYVASLSEEERDKIRLYLNFDMIASPNWQYALYDGDGSKFNLTGPPGSDNIEHFFQDYFRAKNIPTKDSEFNGRSDYGPFIAEGVNIPAGGIFTGAEAIKTEEEAAWWGGEAGVAYDVNYHLVGDDYNNLAWQPFLLNTKAIAASVIRYTMDLSGIPRRNSGGKIKTRGKDLHPHAKKNAVHSHSHQPGLQCGSEPKESI</sequence>
<organism evidence="18 19">
    <name type="scientific">Ramularia collo-cygni</name>
    <dbReference type="NCBI Taxonomy" id="112498"/>
    <lineage>
        <taxon>Eukaryota</taxon>
        <taxon>Fungi</taxon>
        <taxon>Dikarya</taxon>
        <taxon>Ascomycota</taxon>
        <taxon>Pezizomycotina</taxon>
        <taxon>Dothideomycetes</taxon>
        <taxon>Dothideomycetidae</taxon>
        <taxon>Mycosphaerellales</taxon>
        <taxon>Mycosphaerellaceae</taxon>
        <taxon>Ramularia</taxon>
    </lineage>
</organism>
<evidence type="ECO:0000313" key="19">
    <source>
        <dbReference type="Proteomes" id="UP000225277"/>
    </source>
</evidence>
<evidence type="ECO:0000256" key="2">
    <source>
        <dbReference type="ARBA" id="ARBA00004613"/>
    </source>
</evidence>
<evidence type="ECO:0000256" key="3">
    <source>
        <dbReference type="ARBA" id="ARBA00005957"/>
    </source>
</evidence>
<comment type="cofactor">
    <cofactor evidence="1">
        <name>Zn(2+)</name>
        <dbReference type="ChEBI" id="CHEBI:29105"/>
    </cofactor>
</comment>
<dbReference type="Gene3D" id="3.50.30.30">
    <property type="match status" value="1"/>
</dbReference>
<dbReference type="RefSeq" id="XP_023623869.1">
    <property type="nucleotide sequence ID" value="XM_023768101.1"/>
</dbReference>
<dbReference type="CDD" id="cd03876">
    <property type="entry name" value="M28_SGAP_like"/>
    <property type="match status" value="1"/>
</dbReference>
<evidence type="ECO:0000313" key="18">
    <source>
        <dbReference type="EMBL" id="CZT16976.1"/>
    </source>
</evidence>
<dbReference type="GO" id="GO:0004177">
    <property type="term" value="F:aminopeptidase activity"/>
    <property type="evidence" value="ECO:0007669"/>
    <property type="project" value="UniProtKB-KW"/>
</dbReference>
<dbReference type="PANTHER" id="PTHR12147">
    <property type="entry name" value="METALLOPEPTIDASE M28 FAMILY MEMBER"/>
    <property type="match status" value="1"/>
</dbReference>
<dbReference type="OrthoDB" id="10013407at2759"/>
<evidence type="ECO:0000256" key="5">
    <source>
        <dbReference type="ARBA" id="ARBA00022438"/>
    </source>
</evidence>
<feature type="compositionally biased region" description="Basic residues" evidence="15">
    <location>
        <begin position="495"/>
        <end position="505"/>
    </location>
</feature>
<dbReference type="EC" id="3.4.-.-" evidence="14"/>
<keyword evidence="6" id="KW-0964">Secreted</keyword>
<comment type="subunit">
    <text evidence="4">Monomer.</text>
</comment>
<evidence type="ECO:0000256" key="10">
    <source>
        <dbReference type="ARBA" id="ARBA00022801"/>
    </source>
</evidence>
<protein>
    <recommendedName>
        <fullName evidence="14">Peptide hydrolase</fullName>
        <ecNumber evidence="14">3.4.-.-</ecNumber>
    </recommendedName>
</protein>
<dbReference type="EMBL" id="FJUY01000003">
    <property type="protein sequence ID" value="CZT16976.1"/>
    <property type="molecule type" value="Genomic_DNA"/>
</dbReference>
<dbReference type="InterPro" id="IPR003137">
    <property type="entry name" value="PA_domain"/>
</dbReference>
<dbReference type="Gene3D" id="3.40.630.10">
    <property type="entry name" value="Zn peptidases"/>
    <property type="match status" value="1"/>
</dbReference>
<evidence type="ECO:0000256" key="8">
    <source>
        <dbReference type="ARBA" id="ARBA00022723"/>
    </source>
</evidence>
<gene>
    <name evidence="18" type="ORF">RCC_02808</name>
</gene>
<keyword evidence="10 14" id="KW-0378">Hydrolase</keyword>
<dbReference type="GO" id="GO:0008235">
    <property type="term" value="F:metalloexopeptidase activity"/>
    <property type="evidence" value="ECO:0007669"/>
    <property type="project" value="InterPro"/>
</dbReference>
<evidence type="ECO:0000256" key="1">
    <source>
        <dbReference type="ARBA" id="ARBA00001947"/>
    </source>
</evidence>
<dbReference type="InterPro" id="IPR045175">
    <property type="entry name" value="M28_fam"/>
</dbReference>
<evidence type="ECO:0000256" key="15">
    <source>
        <dbReference type="SAM" id="MobiDB-lite"/>
    </source>
</evidence>
<feature type="domain" description="PA" evidence="16">
    <location>
        <begin position="140"/>
        <end position="224"/>
    </location>
</feature>
<evidence type="ECO:0000256" key="12">
    <source>
        <dbReference type="ARBA" id="ARBA00023049"/>
    </source>
</evidence>
<evidence type="ECO:0000256" key="6">
    <source>
        <dbReference type="ARBA" id="ARBA00022525"/>
    </source>
</evidence>
<evidence type="ECO:0000259" key="17">
    <source>
        <dbReference type="Pfam" id="PF04389"/>
    </source>
</evidence>
<dbReference type="GeneID" id="35598019"/>
<feature type="signal peptide" evidence="14">
    <location>
        <begin position="1"/>
        <end position="17"/>
    </location>
</feature>
<dbReference type="InterPro" id="IPR046450">
    <property type="entry name" value="PA_dom_sf"/>
</dbReference>
<feature type="domain" description="Peptidase M28" evidence="17">
    <location>
        <begin position="247"/>
        <end position="463"/>
    </location>
</feature>
<evidence type="ECO:0000256" key="9">
    <source>
        <dbReference type="ARBA" id="ARBA00022729"/>
    </source>
</evidence>
<dbReference type="InterPro" id="IPR007484">
    <property type="entry name" value="Peptidase_M28"/>
</dbReference>
<dbReference type="SUPFAM" id="SSF53187">
    <property type="entry name" value="Zn-dependent exopeptidases"/>
    <property type="match status" value="1"/>
</dbReference>
<dbReference type="Pfam" id="PF04389">
    <property type="entry name" value="Peptidase_M28"/>
    <property type="match status" value="1"/>
</dbReference>
<dbReference type="Proteomes" id="UP000225277">
    <property type="component" value="Unassembled WGS sequence"/>
</dbReference>
<comment type="subcellular location">
    <subcellularLocation>
        <location evidence="2">Secreted</location>
    </subcellularLocation>
</comment>
<keyword evidence="19" id="KW-1185">Reference proteome</keyword>
<dbReference type="PANTHER" id="PTHR12147:SF57">
    <property type="entry name" value="PEPTIDE HYDROLASE"/>
    <property type="match status" value="1"/>
</dbReference>
<evidence type="ECO:0000256" key="11">
    <source>
        <dbReference type="ARBA" id="ARBA00022833"/>
    </source>
</evidence>
<keyword evidence="5 18" id="KW-0031">Aminopeptidase</keyword>
<dbReference type="GO" id="GO:0006508">
    <property type="term" value="P:proteolysis"/>
    <property type="evidence" value="ECO:0007669"/>
    <property type="project" value="UniProtKB-KW"/>
</dbReference>
<keyword evidence="7 14" id="KW-0645">Protease</keyword>
<evidence type="ECO:0000256" key="13">
    <source>
        <dbReference type="ARBA" id="ARBA00023180"/>
    </source>
</evidence>
<dbReference type="FunFam" id="3.40.630.10:FF:000054">
    <property type="entry name" value="Peptide hydrolase"/>
    <property type="match status" value="1"/>
</dbReference>
<evidence type="ECO:0000256" key="4">
    <source>
        <dbReference type="ARBA" id="ARBA00011245"/>
    </source>
</evidence>
<name>A0A2D3V0C6_9PEZI</name>
<dbReference type="SUPFAM" id="SSF52025">
    <property type="entry name" value="PA domain"/>
    <property type="match status" value="1"/>
</dbReference>
<feature type="chain" id="PRO_5013421813" description="Peptide hydrolase" evidence="14">
    <location>
        <begin position="18"/>
        <end position="520"/>
    </location>
</feature>
<keyword evidence="13" id="KW-0325">Glycoprotein</keyword>
<dbReference type="GO" id="GO:0005576">
    <property type="term" value="C:extracellular region"/>
    <property type="evidence" value="ECO:0007669"/>
    <property type="project" value="UniProtKB-SubCell"/>
</dbReference>
<keyword evidence="9 14" id="KW-0732">Signal</keyword>
<reference evidence="18 19" key="1">
    <citation type="submission" date="2016-03" db="EMBL/GenBank/DDBJ databases">
        <authorList>
            <person name="Ploux O."/>
        </authorList>
    </citation>
    <scope>NUCLEOTIDE SEQUENCE [LARGE SCALE GENOMIC DNA]</scope>
    <source>
        <strain evidence="18 19">URUG2</strain>
    </source>
</reference>
<keyword evidence="8 14" id="KW-0479">Metal-binding</keyword>
<feature type="region of interest" description="Disordered" evidence="15">
    <location>
        <begin position="480"/>
        <end position="520"/>
    </location>
</feature>
<keyword evidence="11 14" id="KW-0862">Zinc</keyword>